<protein>
    <recommendedName>
        <fullName evidence="2">Kazal-like domain-containing protein</fullName>
    </recommendedName>
</protein>
<organism evidence="3 4">
    <name type="scientific">Phaedon cochleariae</name>
    <name type="common">Mustard beetle</name>
    <dbReference type="NCBI Taxonomy" id="80249"/>
    <lineage>
        <taxon>Eukaryota</taxon>
        <taxon>Metazoa</taxon>
        <taxon>Ecdysozoa</taxon>
        <taxon>Arthropoda</taxon>
        <taxon>Hexapoda</taxon>
        <taxon>Insecta</taxon>
        <taxon>Pterygota</taxon>
        <taxon>Neoptera</taxon>
        <taxon>Endopterygota</taxon>
        <taxon>Coleoptera</taxon>
        <taxon>Polyphaga</taxon>
        <taxon>Cucujiformia</taxon>
        <taxon>Chrysomeloidea</taxon>
        <taxon>Chrysomelidae</taxon>
        <taxon>Chrysomelinae</taxon>
        <taxon>Chrysomelini</taxon>
        <taxon>Phaedon</taxon>
    </lineage>
</organism>
<keyword evidence="1" id="KW-1015">Disulfide bond</keyword>
<dbReference type="GO" id="GO:0030154">
    <property type="term" value="P:cell differentiation"/>
    <property type="evidence" value="ECO:0007669"/>
    <property type="project" value="TreeGrafter"/>
</dbReference>
<dbReference type="PANTHER" id="PTHR10913:SF79">
    <property type="entry name" value="GH09510P"/>
    <property type="match status" value="1"/>
</dbReference>
<dbReference type="OrthoDB" id="10250284at2759"/>
<feature type="domain" description="Kazal-like" evidence="2">
    <location>
        <begin position="116"/>
        <end position="166"/>
    </location>
</feature>
<evidence type="ECO:0000313" key="4">
    <source>
        <dbReference type="Proteomes" id="UP001153737"/>
    </source>
</evidence>
<accession>A0A9P0DGU9</accession>
<feature type="domain" description="Kazal-like" evidence="2">
    <location>
        <begin position="324"/>
        <end position="375"/>
    </location>
</feature>
<dbReference type="InterPro" id="IPR002350">
    <property type="entry name" value="Kazal_dom"/>
</dbReference>
<dbReference type="FunFam" id="3.30.60.30:FF:000035">
    <property type="entry name" value="Serine protease inhibitor dipetalogastin"/>
    <property type="match status" value="1"/>
</dbReference>
<feature type="non-terminal residue" evidence="3">
    <location>
        <position position="1"/>
    </location>
</feature>
<reference evidence="3" key="1">
    <citation type="submission" date="2022-01" db="EMBL/GenBank/DDBJ databases">
        <authorList>
            <person name="King R."/>
        </authorList>
    </citation>
    <scope>NUCLEOTIDE SEQUENCE</scope>
</reference>
<dbReference type="SUPFAM" id="SSF100895">
    <property type="entry name" value="Kazal-type serine protease inhibitors"/>
    <property type="match status" value="9"/>
</dbReference>
<feature type="domain" description="Kazal-like" evidence="2">
    <location>
        <begin position="63"/>
        <end position="115"/>
    </location>
</feature>
<dbReference type="PANTHER" id="PTHR10913">
    <property type="entry name" value="FOLLISTATIN-RELATED"/>
    <property type="match status" value="1"/>
</dbReference>
<dbReference type="FunFam" id="3.30.60.30:FF:000044">
    <property type="entry name" value="Serine protease inhibitor dipetalogastin"/>
    <property type="match status" value="1"/>
</dbReference>
<dbReference type="Proteomes" id="UP001153737">
    <property type="component" value="Chromosome 1"/>
</dbReference>
<feature type="domain" description="Kazal-like" evidence="2">
    <location>
        <begin position="429"/>
        <end position="476"/>
    </location>
</feature>
<dbReference type="GO" id="GO:0005576">
    <property type="term" value="C:extracellular region"/>
    <property type="evidence" value="ECO:0007669"/>
    <property type="project" value="TreeGrafter"/>
</dbReference>
<dbReference type="InterPro" id="IPR036058">
    <property type="entry name" value="Kazal_dom_sf"/>
</dbReference>
<keyword evidence="4" id="KW-1185">Reference proteome</keyword>
<evidence type="ECO:0000259" key="2">
    <source>
        <dbReference type="PROSITE" id="PS51465"/>
    </source>
</evidence>
<feature type="domain" description="Kazal-like" evidence="2">
    <location>
        <begin position="272"/>
        <end position="323"/>
    </location>
</feature>
<reference evidence="3" key="2">
    <citation type="submission" date="2022-10" db="EMBL/GenBank/DDBJ databases">
        <authorList>
            <consortium name="ENA_rothamsted_submissions"/>
            <consortium name="culmorum"/>
            <person name="King R."/>
        </authorList>
    </citation>
    <scope>NUCLEOTIDE SEQUENCE</scope>
</reference>
<dbReference type="FunFam" id="3.30.60.30:FF:000045">
    <property type="entry name" value="Serine protease inhibitor dipetalogastin"/>
    <property type="match status" value="1"/>
</dbReference>
<dbReference type="InterPro" id="IPR050653">
    <property type="entry name" value="Prot_Inhib_GrowthFact_Antg"/>
</dbReference>
<dbReference type="Pfam" id="PF07648">
    <property type="entry name" value="Kazal_2"/>
    <property type="match status" value="9"/>
</dbReference>
<proteinExistence type="predicted"/>
<sequence length="540" mass="59688">RFCVLCSAGRPLSLANRVAPRDTVTCSVRVLAKPTTMSSSRLSCRFALFLALCLATIVDEIKGLRDSSCPRICKENAYGDPVCGSDGIIYPNICELKKKTCGKGVTLATDTDLCKRSSGSKCDHKCGGEKDAVCGTDGRTYLNKCMLQVEICRLGIELSHLGSCNNISAHRENCPVDCKQAPKDGPICGSDGNVYKSTCQMKLLTCGQGVVRTNKKYCQTTRHCRESCWRNAKPACGSDGKLYTNVCRMKSKNCGKHVFEVPMAYCATQERTSHSLTCPTGCKNELEKPTCGSDGFIYRNECELRLLNCGNNRRVSKVDYDKCRNRLTKCIKLKCSNDFDPVCGTDARTYTNQCQLSLATCLKGVQFAHVGNCTKLKEQQACPTDCAKNIGEEPVCGSDGNVYKSSCHLKMETCGQLVIPVPPHHCRATASCNEKCSDDRNFVCGSDNKIYRSECEMKRDSCGKHMYVVPMKRCISGFIFKGCQKICPTYYDPVCGTDNMTYSNICFLEIENCRSRSLVTMKHMGTCAEPINEIPKNYLY</sequence>
<dbReference type="FunFam" id="3.30.60.30:FF:000042">
    <property type="entry name" value="Serine protease inhibitor dipetalogastin"/>
    <property type="match status" value="1"/>
</dbReference>
<name>A0A9P0DGU9_PHACE</name>
<gene>
    <name evidence="3" type="ORF">PHAECO_LOCUS1317</name>
</gene>
<dbReference type="Gene3D" id="3.30.60.30">
    <property type="match status" value="9"/>
</dbReference>
<dbReference type="SMART" id="SM00280">
    <property type="entry name" value="KAZAL"/>
    <property type="match status" value="9"/>
</dbReference>
<evidence type="ECO:0000313" key="3">
    <source>
        <dbReference type="EMBL" id="CAH1117057.1"/>
    </source>
</evidence>
<dbReference type="CDD" id="cd00104">
    <property type="entry name" value="KAZAL_FS"/>
    <property type="match status" value="6"/>
</dbReference>
<dbReference type="EMBL" id="OU896707">
    <property type="protein sequence ID" value="CAH1117057.1"/>
    <property type="molecule type" value="Genomic_DNA"/>
</dbReference>
<dbReference type="AlphaFoldDB" id="A0A9P0DGU9"/>
<feature type="domain" description="Kazal-like" evidence="2">
    <location>
        <begin position="477"/>
        <end position="529"/>
    </location>
</feature>
<dbReference type="PROSITE" id="PS51465">
    <property type="entry name" value="KAZAL_2"/>
    <property type="match status" value="7"/>
</dbReference>
<evidence type="ECO:0000256" key="1">
    <source>
        <dbReference type="ARBA" id="ARBA00023157"/>
    </source>
</evidence>
<feature type="domain" description="Kazal-like" evidence="2">
    <location>
        <begin position="376"/>
        <end position="428"/>
    </location>
</feature>